<evidence type="ECO:0000256" key="1">
    <source>
        <dbReference type="ARBA" id="ARBA00023002"/>
    </source>
</evidence>
<dbReference type="GO" id="GO:0047553">
    <property type="term" value="F:2-oxoglutarate synthase activity"/>
    <property type="evidence" value="ECO:0007669"/>
    <property type="project" value="UniProtKB-EC"/>
</dbReference>
<dbReference type="InterPro" id="IPR052554">
    <property type="entry name" value="2-oxoglutarate_synth_KorC"/>
</dbReference>
<dbReference type="EMBL" id="AP012051">
    <property type="protein sequence ID" value="BAL81141.1"/>
    <property type="molecule type" value="Genomic_DNA"/>
</dbReference>
<dbReference type="Gene3D" id="3.40.920.10">
    <property type="entry name" value="Pyruvate-ferredoxin oxidoreductase, PFOR, domain III"/>
    <property type="match status" value="1"/>
</dbReference>
<evidence type="ECO:0000313" key="5">
    <source>
        <dbReference type="Proteomes" id="UP000004793"/>
    </source>
</evidence>
<reference evidence="4 5" key="1">
    <citation type="submission" date="2011-01" db="EMBL/GenBank/DDBJ databases">
        <title>Whole genome sequence of Caldisericum exile AZM16c01.</title>
        <authorList>
            <person name="Narita-Yamada S."/>
            <person name="Kawakoshi A."/>
            <person name="Nakamura S."/>
            <person name="Sasagawa M."/>
            <person name="Fukada J."/>
            <person name="Sekine M."/>
            <person name="Kato Y."/>
            <person name="Fukai R."/>
            <person name="Sasaki K."/>
            <person name="Hanamaki A."/>
            <person name="Narita H."/>
            <person name="Konno Y."/>
            <person name="Mori K."/>
            <person name="Yamazaki S."/>
            <person name="Suzuki K."/>
            <person name="Fujita N."/>
        </authorList>
    </citation>
    <scope>NUCLEOTIDE SEQUENCE [LARGE SCALE GENOMIC DNA]</scope>
    <source>
        <strain evidence="5">DSM 21853 / NBRC 104410 / AZM16c01</strain>
    </source>
</reference>
<sequence length="183" mass="20087">MRKEIRIAGSGGQGIISASIILAEASGIYDGKNVLQSQVYGAAARGEMSKADVIISDEEINFPEVRIPDVLIALTQDAYDEFTKFLKRDSIVILDEFYVYHLDDKLKNFPFSITKTSVDITGRQISANIVALGILSGLTGIVTLEALKRAVVERFKNRSEPNIKALEKGYELGTKEAINGKTF</sequence>
<gene>
    <name evidence="4" type="primary">korC</name>
    <name evidence="4" type="ordered locus">CSE_10150</name>
</gene>
<dbReference type="EC" id="1.2.7.3" evidence="4"/>
<organism evidence="4 5">
    <name type="scientific">Caldisericum exile (strain DSM 21853 / NBRC 104410 / AZM16c01)</name>
    <dbReference type="NCBI Taxonomy" id="511051"/>
    <lineage>
        <taxon>Bacteria</taxon>
        <taxon>Pseudomonadati</taxon>
        <taxon>Caldisericota/Cryosericota group</taxon>
        <taxon>Caldisericota</taxon>
        <taxon>Caldisericia</taxon>
        <taxon>Caldisericales</taxon>
        <taxon>Caldisericaceae</taxon>
        <taxon>Caldisericum</taxon>
    </lineage>
</organism>
<dbReference type="RefSeq" id="WP_014453543.1">
    <property type="nucleotide sequence ID" value="NC_017096.1"/>
</dbReference>
<feature type="transmembrane region" description="Helical" evidence="2">
    <location>
        <begin position="125"/>
        <end position="147"/>
    </location>
</feature>
<dbReference type="OrthoDB" id="9789125at2"/>
<keyword evidence="1 4" id="KW-0560">Oxidoreductase</keyword>
<dbReference type="InterPro" id="IPR019752">
    <property type="entry name" value="Pyrv/ketoisovalerate_OxRed_cat"/>
</dbReference>
<accession>A0A7U6JEW2</accession>
<dbReference type="PANTHER" id="PTHR42730:SF1">
    <property type="entry name" value="2-OXOGLUTARATE SYNTHASE SUBUNIT KORC"/>
    <property type="match status" value="1"/>
</dbReference>
<dbReference type="KEGG" id="cex:CSE_10150"/>
<name>A0A7U6JEW2_CALEA</name>
<keyword evidence="5" id="KW-1185">Reference proteome</keyword>
<keyword evidence="2" id="KW-0472">Membrane</keyword>
<dbReference type="PANTHER" id="PTHR42730">
    <property type="entry name" value="2-OXOGLUTARATE SYNTHASE SUBUNIT KORC"/>
    <property type="match status" value="1"/>
</dbReference>
<evidence type="ECO:0000259" key="3">
    <source>
        <dbReference type="Pfam" id="PF01558"/>
    </source>
</evidence>
<protein>
    <submittedName>
        <fullName evidence="4">2-oxoglutarate ferredoxin oxidoreductase gamma subunit</fullName>
        <ecNumber evidence="4">1.2.7.3</ecNumber>
    </submittedName>
</protein>
<dbReference type="SUPFAM" id="SSF53323">
    <property type="entry name" value="Pyruvate-ferredoxin oxidoreductase, PFOR, domain III"/>
    <property type="match status" value="1"/>
</dbReference>
<dbReference type="Proteomes" id="UP000004793">
    <property type="component" value="Chromosome"/>
</dbReference>
<dbReference type="Pfam" id="PF01558">
    <property type="entry name" value="POR"/>
    <property type="match status" value="1"/>
</dbReference>
<keyword evidence="2" id="KW-0812">Transmembrane</keyword>
<feature type="domain" description="Pyruvate/ketoisovalerate oxidoreductase catalytic" evidence="3">
    <location>
        <begin position="11"/>
        <end position="171"/>
    </location>
</feature>
<dbReference type="InterPro" id="IPR002869">
    <property type="entry name" value="Pyrv_flavodox_OxRed_cen"/>
</dbReference>
<evidence type="ECO:0000313" key="4">
    <source>
        <dbReference type="EMBL" id="BAL81141.1"/>
    </source>
</evidence>
<keyword evidence="2" id="KW-1133">Transmembrane helix</keyword>
<proteinExistence type="predicted"/>
<dbReference type="AlphaFoldDB" id="A0A7U6JEW2"/>
<evidence type="ECO:0000256" key="2">
    <source>
        <dbReference type="SAM" id="Phobius"/>
    </source>
</evidence>